<dbReference type="Gene3D" id="1.20.120.910">
    <property type="entry name" value="DksA, coiled-coil domain"/>
    <property type="match status" value="1"/>
</dbReference>
<dbReference type="PANTHER" id="PTHR33823:SF2">
    <property type="entry name" value="RNA POLYMERASE-BINDING TRANSCRIPTION FACTOR DKSA"/>
    <property type="match status" value="1"/>
</dbReference>
<dbReference type="PANTHER" id="PTHR33823">
    <property type="entry name" value="RNA POLYMERASE-BINDING TRANSCRIPTION FACTOR DKSA-RELATED"/>
    <property type="match status" value="1"/>
</dbReference>
<evidence type="ECO:0000313" key="8">
    <source>
        <dbReference type="EMBL" id="MBI3013485.1"/>
    </source>
</evidence>
<keyword evidence="2" id="KW-0479">Metal-binding</keyword>
<organism evidence="8 9">
    <name type="scientific">Tectimicrobiota bacterium</name>
    <dbReference type="NCBI Taxonomy" id="2528274"/>
    <lineage>
        <taxon>Bacteria</taxon>
        <taxon>Pseudomonadati</taxon>
        <taxon>Nitrospinota/Tectimicrobiota group</taxon>
        <taxon>Candidatus Tectimicrobiota</taxon>
    </lineage>
</organism>
<dbReference type="SUPFAM" id="SSF57716">
    <property type="entry name" value="Glucocorticoid receptor-like (DNA-binding domain)"/>
    <property type="match status" value="1"/>
</dbReference>
<dbReference type="PROSITE" id="PS01102">
    <property type="entry name" value="ZF_DKSA_1"/>
    <property type="match status" value="1"/>
</dbReference>
<protein>
    <submittedName>
        <fullName evidence="8">RNA polymerase-binding protein DksA</fullName>
    </submittedName>
</protein>
<evidence type="ECO:0000259" key="7">
    <source>
        <dbReference type="Pfam" id="PF21157"/>
    </source>
</evidence>
<feature type="domain" description="Zinc finger DksA/TraR C4-type" evidence="6">
    <location>
        <begin position="76"/>
        <end position="111"/>
    </location>
</feature>
<dbReference type="Pfam" id="PF01258">
    <property type="entry name" value="zf-dskA_traR"/>
    <property type="match status" value="1"/>
</dbReference>
<dbReference type="InterPro" id="IPR020458">
    <property type="entry name" value="Znf_DskA_TraR_CS"/>
</dbReference>
<gene>
    <name evidence="8" type="primary">dksA</name>
    <name evidence="8" type="ORF">HYY65_00135</name>
</gene>
<keyword evidence="4" id="KW-0862">Zinc</keyword>
<evidence type="ECO:0000256" key="5">
    <source>
        <dbReference type="PROSITE-ProRule" id="PRU00510"/>
    </source>
</evidence>
<dbReference type="NCBIfam" id="TIGR02420">
    <property type="entry name" value="dksA"/>
    <property type="match status" value="1"/>
</dbReference>
<sequence length="118" mass="13565">MDETTITFFRDLLLKKKQGLQNGSLQEGIQVVKEDLPDTVDRSALESDRNFVLRLKDRERKLLKKIDEALERIESGEFGTCDACGEEIGVERLKVRPEATLCIACKEEQERREKLQPS</sequence>
<evidence type="ECO:0000256" key="1">
    <source>
        <dbReference type="ARBA" id="ARBA00022490"/>
    </source>
</evidence>
<reference evidence="8" key="1">
    <citation type="submission" date="2020-07" db="EMBL/GenBank/DDBJ databases">
        <title>Huge and variable diversity of episymbiotic CPR bacteria and DPANN archaea in groundwater ecosystems.</title>
        <authorList>
            <person name="He C.Y."/>
            <person name="Keren R."/>
            <person name="Whittaker M."/>
            <person name="Farag I.F."/>
            <person name="Doudna J."/>
            <person name="Cate J.H.D."/>
            <person name="Banfield J.F."/>
        </authorList>
    </citation>
    <scope>NUCLEOTIDE SEQUENCE</scope>
    <source>
        <strain evidence="8">NC_groundwater_717_Ag_S-0.2um_59_8</strain>
    </source>
</reference>
<dbReference type="GO" id="GO:0008270">
    <property type="term" value="F:zinc ion binding"/>
    <property type="evidence" value="ECO:0007669"/>
    <property type="project" value="UniProtKB-KW"/>
</dbReference>
<evidence type="ECO:0000256" key="2">
    <source>
        <dbReference type="ARBA" id="ARBA00022723"/>
    </source>
</evidence>
<evidence type="ECO:0000259" key="6">
    <source>
        <dbReference type="Pfam" id="PF01258"/>
    </source>
</evidence>
<evidence type="ECO:0000313" key="9">
    <source>
        <dbReference type="Proteomes" id="UP000741360"/>
    </source>
</evidence>
<feature type="domain" description="DnaK suppressor protein DksA N-terminal" evidence="7">
    <location>
        <begin position="6"/>
        <end position="73"/>
    </location>
</feature>
<dbReference type="InterPro" id="IPR037187">
    <property type="entry name" value="DnaK_N"/>
</dbReference>
<keyword evidence="3" id="KW-0863">Zinc-finger</keyword>
<dbReference type="SUPFAM" id="SSF109635">
    <property type="entry name" value="DnaK suppressor protein DksA, alpha-hairpin domain"/>
    <property type="match status" value="1"/>
</dbReference>
<accession>A0A932GMA2</accession>
<keyword evidence="1" id="KW-0963">Cytoplasm</keyword>
<dbReference type="InterPro" id="IPR012784">
    <property type="entry name" value="DksA_RNA_pol-bd"/>
</dbReference>
<dbReference type="InterPro" id="IPR048489">
    <property type="entry name" value="DksA_N"/>
</dbReference>
<feature type="zinc finger region" description="dksA C4-type" evidence="5">
    <location>
        <begin position="81"/>
        <end position="105"/>
    </location>
</feature>
<evidence type="ECO:0000256" key="4">
    <source>
        <dbReference type="ARBA" id="ARBA00022833"/>
    </source>
</evidence>
<dbReference type="Proteomes" id="UP000741360">
    <property type="component" value="Unassembled WGS sequence"/>
</dbReference>
<dbReference type="InterPro" id="IPR000962">
    <property type="entry name" value="Znf_DskA_TraR"/>
</dbReference>
<evidence type="ECO:0000256" key="3">
    <source>
        <dbReference type="ARBA" id="ARBA00022771"/>
    </source>
</evidence>
<name>A0A932GMA2_UNCTE</name>
<comment type="caution">
    <text evidence="8">The sequence shown here is derived from an EMBL/GenBank/DDBJ whole genome shotgun (WGS) entry which is preliminary data.</text>
</comment>
<dbReference type="EMBL" id="JACPSX010000002">
    <property type="protein sequence ID" value="MBI3013485.1"/>
    <property type="molecule type" value="Genomic_DNA"/>
</dbReference>
<proteinExistence type="predicted"/>
<dbReference type="PROSITE" id="PS51128">
    <property type="entry name" value="ZF_DKSA_2"/>
    <property type="match status" value="1"/>
</dbReference>
<dbReference type="AlphaFoldDB" id="A0A932GMA2"/>
<dbReference type="Pfam" id="PF21157">
    <property type="entry name" value="DksA_N"/>
    <property type="match status" value="1"/>
</dbReference>